<reference evidence="1 2" key="1">
    <citation type="submission" date="2013-01" db="EMBL/GenBank/DDBJ databases">
        <authorList>
            <person name="Bench S."/>
        </authorList>
    </citation>
    <scope>NUCLEOTIDE SEQUENCE [LARGE SCALE GENOMIC DNA]</scope>
    <source>
        <strain evidence="1 2">WH 0401</strain>
    </source>
</reference>
<dbReference type="RefSeq" id="WP_021837074.1">
    <property type="nucleotide sequence ID" value="NZ_CAQM01000892.1"/>
</dbReference>
<comment type="caution">
    <text evidence="1">The sequence shown here is derived from an EMBL/GenBank/DDBJ whole genome shotgun (WGS) entry which is preliminary data.</text>
</comment>
<proteinExistence type="predicted"/>
<accession>T2JF41</accession>
<sequence length="78" mass="9239">MMIFKEIKDNIRYVTNEKGEKTDVLIPLELWRTIVLQLSESEEIEDSREEILNDLKQSLLDGKIGKTFPLEELWQETD</sequence>
<evidence type="ECO:0008006" key="3">
    <source>
        <dbReference type="Google" id="ProtNLM"/>
    </source>
</evidence>
<organism evidence="1 2">
    <name type="scientific">Crocosphaera watsonii WH 0401</name>
    <dbReference type="NCBI Taxonomy" id="555881"/>
    <lineage>
        <taxon>Bacteria</taxon>
        <taxon>Bacillati</taxon>
        <taxon>Cyanobacteriota</taxon>
        <taxon>Cyanophyceae</taxon>
        <taxon>Oscillatoriophycideae</taxon>
        <taxon>Chroococcales</taxon>
        <taxon>Aphanothecaceae</taxon>
        <taxon>Crocosphaera</taxon>
    </lineage>
</organism>
<evidence type="ECO:0000313" key="2">
    <source>
        <dbReference type="Proteomes" id="UP000018198"/>
    </source>
</evidence>
<gene>
    <name evidence="1" type="ORF">CWATWH0401_4630</name>
</gene>
<name>T2JF41_CROWT</name>
<reference evidence="1 2" key="2">
    <citation type="submission" date="2013-09" db="EMBL/GenBank/DDBJ databases">
        <title>Whole genome comparison of six Crocosphaera watsonii strains with differing phenotypes.</title>
        <authorList>
            <person name="Bench S.R."/>
            <person name="Heller P."/>
            <person name="Frank I."/>
            <person name="Arciniega M."/>
            <person name="Shilova I.N."/>
            <person name="Zehr J.P."/>
        </authorList>
    </citation>
    <scope>NUCLEOTIDE SEQUENCE [LARGE SCALE GENOMIC DNA]</scope>
    <source>
        <strain evidence="1 2">WH 0401</strain>
    </source>
</reference>
<dbReference type="EMBL" id="CAQM01000892">
    <property type="protein sequence ID" value="CCQ64458.1"/>
    <property type="molecule type" value="Genomic_DNA"/>
</dbReference>
<evidence type="ECO:0000313" key="1">
    <source>
        <dbReference type="EMBL" id="CCQ64458.1"/>
    </source>
</evidence>
<dbReference type="Proteomes" id="UP000018198">
    <property type="component" value="Unassembled WGS sequence"/>
</dbReference>
<dbReference type="AlphaFoldDB" id="T2JF41"/>
<protein>
    <recommendedName>
        <fullName evidence="3">Prevent-host-death protein</fullName>
    </recommendedName>
</protein>